<evidence type="ECO:0000313" key="2">
    <source>
        <dbReference type="Proteomes" id="UP000805193"/>
    </source>
</evidence>
<keyword evidence="2" id="KW-1185">Reference proteome</keyword>
<evidence type="ECO:0000313" key="1">
    <source>
        <dbReference type="EMBL" id="KAG0414028.1"/>
    </source>
</evidence>
<sequence>MARQDDELVQWCGQCGKDPEDVAEEGGHWVPAGRLFKHAHHTAPSPSAHKNNVPRPDGVSSGTVRCGCSEWFGSGSWSPRASA</sequence>
<accession>A0AC60P3P8</accession>
<comment type="caution">
    <text evidence="1">The sequence shown here is derived from an EMBL/GenBank/DDBJ whole genome shotgun (WGS) entry which is preliminary data.</text>
</comment>
<dbReference type="Proteomes" id="UP000805193">
    <property type="component" value="Unassembled WGS sequence"/>
</dbReference>
<proteinExistence type="predicted"/>
<protein>
    <submittedName>
        <fullName evidence="1">Uncharacterized protein</fullName>
    </submittedName>
</protein>
<reference evidence="1 2" key="1">
    <citation type="journal article" date="2020" name="Cell">
        <title>Large-Scale Comparative Analyses of Tick Genomes Elucidate Their Genetic Diversity and Vector Capacities.</title>
        <authorList>
            <consortium name="Tick Genome and Microbiome Consortium (TIGMIC)"/>
            <person name="Jia N."/>
            <person name="Wang J."/>
            <person name="Shi W."/>
            <person name="Du L."/>
            <person name="Sun Y."/>
            <person name="Zhan W."/>
            <person name="Jiang J.F."/>
            <person name="Wang Q."/>
            <person name="Zhang B."/>
            <person name="Ji P."/>
            <person name="Bell-Sakyi L."/>
            <person name="Cui X.M."/>
            <person name="Yuan T.T."/>
            <person name="Jiang B.G."/>
            <person name="Yang W.F."/>
            <person name="Lam T.T."/>
            <person name="Chang Q.C."/>
            <person name="Ding S.J."/>
            <person name="Wang X.J."/>
            <person name="Zhu J.G."/>
            <person name="Ruan X.D."/>
            <person name="Zhao L."/>
            <person name="Wei J.T."/>
            <person name="Ye R.Z."/>
            <person name="Que T.C."/>
            <person name="Du C.H."/>
            <person name="Zhou Y.H."/>
            <person name="Cheng J.X."/>
            <person name="Dai P.F."/>
            <person name="Guo W.B."/>
            <person name="Han X.H."/>
            <person name="Huang E.J."/>
            <person name="Li L.F."/>
            <person name="Wei W."/>
            <person name="Gao Y.C."/>
            <person name="Liu J.Z."/>
            <person name="Shao H.Z."/>
            <person name="Wang X."/>
            <person name="Wang C.C."/>
            <person name="Yang T.C."/>
            <person name="Huo Q.B."/>
            <person name="Li W."/>
            <person name="Chen H.Y."/>
            <person name="Chen S.E."/>
            <person name="Zhou L.G."/>
            <person name="Ni X.B."/>
            <person name="Tian J.H."/>
            <person name="Sheng Y."/>
            <person name="Liu T."/>
            <person name="Pan Y.S."/>
            <person name="Xia L.Y."/>
            <person name="Li J."/>
            <person name="Zhao F."/>
            <person name="Cao W.C."/>
        </authorList>
    </citation>
    <scope>NUCLEOTIDE SEQUENCE [LARGE SCALE GENOMIC DNA]</scope>
    <source>
        <strain evidence="1">Iper-2018</strain>
    </source>
</reference>
<gene>
    <name evidence="1" type="ORF">HPB47_008822</name>
</gene>
<dbReference type="EMBL" id="JABSTQ010011213">
    <property type="protein sequence ID" value="KAG0414028.1"/>
    <property type="molecule type" value="Genomic_DNA"/>
</dbReference>
<name>A0AC60P3P8_IXOPE</name>
<organism evidence="1 2">
    <name type="scientific">Ixodes persulcatus</name>
    <name type="common">Taiga tick</name>
    <dbReference type="NCBI Taxonomy" id="34615"/>
    <lineage>
        <taxon>Eukaryota</taxon>
        <taxon>Metazoa</taxon>
        <taxon>Ecdysozoa</taxon>
        <taxon>Arthropoda</taxon>
        <taxon>Chelicerata</taxon>
        <taxon>Arachnida</taxon>
        <taxon>Acari</taxon>
        <taxon>Parasitiformes</taxon>
        <taxon>Ixodida</taxon>
        <taxon>Ixodoidea</taxon>
        <taxon>Ixodidae</taxon>
        <taxon>Ixodinae</taxon>
        <taxon>Ixodes</taxon>
    </lineage>
</organism>